<gene>
    <name evidence="2" type="ORF">QWI33_01855</name>
</gene>
<evidence type="ECO:0000256" key="1">
    <source>
        <dbReference type="SAM" id="Phobius"/>
    </source>
</evidence>
<dbReference type="RefSeq" id="WP_289954285.1">
    <property type="nucleotide sequence ID" value="NZ_JAUEMJ010000001.1"/>
</dbReference>
<sequence length="341" mass="37166">MNLFKTELRRLARRRLSLVFAIIAAAGLLVLTAVFWFTSSKGPTEAELADAQAQADMMNEENGVDSGYEECLNDEAYFDAEEYSYIETEPYYADMTHEELCADMFVMWTADDFIYTYTFVFADESPLVLIGAAVIAGLIMMMLASSAIGAEWSSGGLANLLLWHPNRLKVWGAKLGAASVVCVAAVVAVLVLAFGLLYMTAAARGEVGDLNAAWWDENLPKLARAGLLAVAMTVLGASLAMLGRHTAISGGIIAGYLIVGDMLVRFAGMAIQMPFSERLSLYTWVTAWIEGKIELHDWSEMNQEFPDVMVITSTEAGLMLGGIVLAFAALATWAFQRRDVS</sequence>
<dbReference type="EMBL" id="JAUEMJ010000001">
    <property type="protein sequence ID" value="MDN3238454.1"/>
    <property type="molecule type" value="Genomic_DNA"/>
</dbReference>
<proteinExistence type="predicted"/>
<dbReference type="PANTHER" id="PTHR37305:SF1">
    <property type="entry name" value="MEMBRANE PROTEIN"/>
    <property type="match status" value="1"/>
</dbReference>
<feature type="transmembrane region" description="Helical" evidence="1">
    <location>
        <begin position="316"/>
        <end position="335"/>
    </location>
</feature>
<accession>A0ABT7YIJ7</accession>
<dbReference type="Pfam" id="PF12679">
    <property type="entry name" value="ABC2_membrane_2"/>
    <property type="match status" value="1"/>
</dbReference>
<evidence type="ECO:0000313" key="3">
    <source>
        <dbReference type="Proteomes" id="UP001171902"/>
    </source>
</evidence>
<organism evidence="2 3">
    <name type="scientific">Glycomyces tritici</name>
    <dbReference type="NCBI Taxonomy" id="2665176"/>
    <lineage>
        <taxon>Bacteria</taxon>
        <taxon>Bacillati</taxon>
        <taxon>Actinomycetota</taxon>
        <taxon>Actinomycetes</taxon>
        <taxon>Glycomycetales</taxon>
        <taxon>Glycomycetaceae</taxon>
        <taxon>Glycomyces</taxon>
    </lineage>
</organism>
<feature type="transmembrane region" description="Helical" evidence="1">
    <location>
        <begin position="127"/>
        <end position="150"/>
    </location>
</feature>
<keyword evidence="3" id="KW-1185">Reference proteome</keyword>
<protein>
    <submittedName>
        <fullName evidence="2">ABC transporter permease subunit</fullName>
    </submittedName>
</protein>
<name>A0ABT7YIJ7_9ACTN</name>
<feature type="transmembrane region" description="Helical" evidence="1">
    <location>
        <begin position="222"/>
        <end position="242"/>
    </location>
</feature>
<keyword evidence="1" id="KW-0812">Transmembrane</keyword>
<feature type="transmembrane region" description="Helical" evidence="1">
    <location>
        <begin position="254"/>
        <end position="275"/>
    </location>
</feature>
<feature type="transmembrane region" description="Helical" evidence="1">
    <location>
        <begin position="16"/>
        <end position="37"/>
    </location>
</feature>
<reference evidence="2" key="1">
    <citation type="submission" date="2023-06" db="EMBL/GenBank/DDBJ databases">
        <title>Gycomyces niveus sp.nov., a novel actinomycete isolated from soil in Shouguang.</title>
        <authorList>
            <person name="Yang X."/>
            <person name="Zhao J."/>
        </authorList>
    </citation>
    <scope>NUCLEOTIDE SEQUENCE</scope>
    <source>
        <strain evidence="2">NEAU C2</strain>
    </source>
</reference>
<keyword evidence="1" id="KW-1133">Transmembrane helix</keyword>
<feature type="transmembrane region" description="Helical" evidence="1">
    <location>
        <begin position="171"/>
        <end position="202"/>
    </location>
</feature>
<keyword evidence="1" id="KW-0472">Membrane</keyword>
<dbReference type="Proteomes" id="UP001171902">
    <property type="component" value="Unassembled WGS sequence"/>
</dbReference>
<dbReference type="PANTHER" id="PTHR37305">
    <property type="entry name" value="INTEGRAL MEMBRANE PROTEIN-RELATED"/>
    <property type="match status" value="1"/>
</dbReference>
<comment type="caution">
    <text evidence="2">The sequence shown here is derived from an EMBL/GenBank/DDBJ whole genome shotgun (WGS) entry which is preliminary data.</text>
</comment>
<evidence type="ECO:0000313" key="2">
    <source>
        <dbReference type="EMBL" id="MDN3238454.1"/>
    </source>
</evidence>